<reference evidence="2 3" key="1">
    <citation type="submission" date="2011-09" db="EMBL/GenBank/DDBJ databases">
        <title>Complete sequence of chromosome of Thioflavicoccus mobilis 8321.</title>
        <authorList>
            <consortium name="US DOE Joint Genome Institute"/>
            <person name="Lucas S."/>
            <person name="Han J."/>
            <person name="Lapidus A."/>
            <person name="Cheng J.-F."/>
            <person name="Goodwin L."/>
            <person name="Pitluck S."/>
            <person name="Peters L."/>
            <person name="Ovchinnikova G."/>
            <person name="Lu M."/>
            <person name="Detter J.C."/>
            <person name="Han C."/>
            <person name="Tapia R."/>
            <person name="Land M."/>
            <person name="Hauser L."/>
            <person name="Kyrpides N."/>
            <person name="Ivanova N."/>
            <person name="Pagani I."/>
            <person name="Vogl K."/>
            <person name="Liu Z."/>
            <person name="Imhoff J."/>
            <person name="Thiel V."/>
            <person name="Frigaard N.-U."/>
            <person name="Bryant D."/>
            <person name="Woyke T."/>
        </authorList>
    </citation>
    <scope>NUCLEOTIDE SEQUENCE [LARGE SCALE GENOMIC DNA]</scope>
    <source>
        <strain evidence="2 3">8321</strain>
    </source>
</reference>
<dbReference type="PATRIC" id="fig|765912.4.peg.2734"/>
<dbReference type="KEGG" id="tmb:Thimo_2791"/>
<dbReference type="Gene3D" id="3.30.1380.20">
    <property type="entry name" value="Trafficking protein particle complex subunit 3"/>
    <property type="match status" value="1"/>
</dbReference>
<feature type="domain" description="4-vinyl reductase 4VR" evidence="1">
    <location>
        <begin position="146"/>
        <end position="207"/>
    </location>
</feature>
<evidence type="ECO:0000259" key="1">
    <source>
        <dbReference type="SMART" id="SM00989"/>
    </source>
</evidence>
<gene>
    <name evidence="2" type="ORF">Thimo_2791</name>
</gene>
<dbReference type="eggNOG" id="COG1719">
    <property type="taxonomic scope" value="Bacteria"/>
</dbReference>
<accession>L0GXM7</accession>
<protein>
    <submittedName>
        <fullName evidence="2">Bacteriochlorophyll 4-vinyl reductase</fullName>
    </submittedName>
</protein>
<sequence>MATAEKHLSATDHHPHGRIGPNAIIRIAEALRNHLGEAGADRVFSAAGLSSYLLTPPEQMVDEGAVSQLHGTLFAELGDEEAKQISWAAGQLTGDYLLAHRIPPAAQRLLRFLPPTAASRVLLKAIGNHAWTFSGTGTFAHAGNHPIEVSIANCPICRQIEATQPVCDFYAGTFERIFKALVSRKTQVHEVACQAAGAPACRFEIRWR</sequence>
<proteinExistence type="predicted"/>
<dbReference type="HOGENOM" id="CLU_092419_0_0_6"/>
<dbReference type="InterPro" id="IPR024096">
    <property type="entry name" value="NO_sig/Golgi_transp_ligand-bd"/>
</dbReference>
<dbReference type="GO" id="GO:0015979">
    <property type="term" value="P:photosynthesis"/>
    <property type="evidence" value="ECO:0007669"/>
    <property type="project" value="InterPro"/>
</dbReference>
<dbReference type="AlphaFoldDB" id="L0GXM7"/>
<dbReference type="SMART" id="SM00989">
    <property type="entry name" value="V4R"/>
    <property type="match status" value="1"/>
</dbReference>
<evidence type="ECO:0000313" key="3">
    <source>
        <dbReference type="Proteomes" id="UP000010816"/>
    </source>
</evidence>
<name>L0GXM7_9GAMM</name>
<dbReference type="GO" id="GO:0030494">
    <property type="term" value="P:bacteriochlorophyll biosynthetic process"/>
    <property type="evidence" value="ECO:0007669"/>
    <property type="project" value="InterPro"/>
</dbReference>
<keyword evidence="3" id="KW-1185">Reference proteome</keyword>
<dbReference type="EMBL" id="CP003051">
    <property type="protein sequence ID" value="AGA91498.1"/>
    <property type="molecule type" value="Genomic_DNA"/>
</dbReference>
<dbReference type="STRING" id="765912.Thimo_2791"/>
<dbReference type="RefSeq" id="WP_015281630.1">
    <property type="nucleotide sequence ID" value="NC_019940.1"/>
</dbReference>
<dbReference type="PANTHER" id="PTHR35090:SF1">
    <property type="entry name" value="SLR0144 PROTEIN"/>
    <property type="match status" value="1"/>
</dbReference>
<dbReference type="NCBIfam" id="TIGR02019">
    <property type="entry name" value="BchJ"/>
    <property type="match status" value="1"/>
</dbReference>
<dbReference type="InterPro" id="IPR010249">
    <property type="entry name" value="BchJ"/>
</dbReference>
<dbReference type="Pfam" id="PF02830">
    <property type="entry name" value="V4R"/>
    <property type="match status" value="1"/>
</dbReference>
<evidence type="ECO:0000313" key="2">
    <source>
        <dbReference type="EMBL" id="AGA91498.1"/>
    </source>
</evidence>
<dbReference type="InterPro" id="IPR004096">
    <property type="entry name" value="V4R"/>
</dbReference>
<dbReference type="Proteomes" id="UP000010816">
    <property type="component" value="Chromosome"/>
</dbReference>
<organism evidence="2 3">
    <name type="scientific">Thioflavicoccus mobilis 8321</name>
    <dbReference type="NCBI Taxonomy" id="765912"/>
    <lineage>
        <taxon>Bacteria</taxon>
        <taxon>Pseudomonadati</taxon>
        <taxon>Pseudomonadota</taxon>
        <taxon>Gammaproteobacteria</taxon>
        <taxon>Chromatiales</taxon>
        <taxon>Chromatiaceae</taxon>
        <taxon>Thioflavicoccus</taxon>
    </lineage>
</organism>
<dbReference type="PANTHER" id="PTHR35090">
    <property type="entry name" value="DNA-DIRECTED RNA POLYMERASE SUBUNIT I"/>
    <property type="match status" value="1"/>
</dbReference>
<dbReference type="SUPFAM" id="SSF111126">
    <property type="entry name" value="Ligand-binding domain in the NO signalling and Golgi transport"/>
    <property type="match status" value="1"/>
</dbReference>